<organism evidence="7 8">
    <name type="scientific">Marivita lacus</name>
    <dbReference type="NCBI Taxonomy" id="1323742"/>
    <lineage>
        <taxon>Bacteria</taxon>
        <taxon>Pseudomonadati</taxon>
        <taxon>Pseudomonadota</taxon>
        <taxon>Alphaproteobacteria</taxon>
        <taxon>Rhodobacterales</taxon>
        <taxon>Roseobacteraceae</taxon>
        <taxon>Marivita</taxon>
    </lineage>
</organism>
<gene>
    <name evidence="7" type="ORF">GCM10011363_01650</name>
</gene>
<dbReference type="InterPro" id="IPR037185">
    <property type="entry name" value="EmrE-like"/>
</dbReference>
<protein>
    <recommendedName>
        <fullName evidence="6">EamA domain-containing protein</fullName>
    </recommendedName>
</protein>
<feature type="transmembrane region" description="Helical" evidence="5">
    <location>
        <begin position="119"/>
        <end position="137"/>
    </location>
</feature>
<feature type="transmembrane region" description="Helical" evidence="5">
    <location>
        <begin position="143"/>
        <end position="162"/>
    </location>
</feature>
<keyword evidence="4 5" id="KW-0472">Membrane</keyword>
<dbReference type="InterPro" id="IPR000620">
    <property type="entry name" value="EamA_dom"/>
</dbReference>
<evidence type="ECO:0000313" key="7">
    <source>
        <dbReference type="EMBL" id="GGB88710.1"/>
    </source>
</evidence>
<feature type="transmembrane region" description="Helical" evidence="5">
    <location>
        <begin position="206"/>
        <end position="226"/>
    </location>
</feature>
<dbReference type="RefSeq" id="WP_188480051.1">
    <property type="nucleotide sequence ID" value="NZ_BMFC01000001.1"/>
</dbReference>
<dbReference type="InterPro" id="IPR050638">
    <property type="entry name" value="AA-Vitamin_Transporters"/>
</dbReference>
<feature type="domain" description="EamA" evidence="6">
    <location>
        <begin position="4"/>
        <end position="133"/>
    </location>
</feature>
<dbReference type="PANTHER" id="PTHR32322:SF9">
    <property type="entry name" value="AMINO-ACID METABOLITE EFFLUX PUMP-RELATED"/>
    <property type="match status" value="1"/>
</dbReference>
<evidence type="ECO:0000256" key="1">
    <source>
        <dbReference type="ARBA" id="ARBA00004141"/>
    </source>
</evidence>
<feature type="transmembrane region" description="Helical" evidence="5">
    <location>
        <begin position="36"/>
        <end position="53"/>
    </location>
</feature>
<dbReference type="Proteomes" id="UP000645462">
    <property type="component" value="Unassembled WGS sequence"/>
</dbReference>
<dbReference type="EMBL" id="BMFC01000001">
    <property type="protein sequence ID" value="GGB88710.1"/>
    <property type="molecule type" value="Genomic_DNA"/>
</dbReference>
<feature type="transmembrane region" description="Helical" evidence="5">
    <location>
        <begin position="89"/>
        <end position="110"/>
    </location>
</feature>
<proteinExistence type="predicted"/>
<feature type="transmembrane region" description="Helical" evidence="5">
    <location>
        <begin position="238"/>
        <end position="257"/>
    </location>
</feature>
<comment type="subcellular location">
    <subcellularLocation>
        <location evidence="1">Membrane</location>
        <topology evidence="1">Multi-pass membrane protein</topology>
    </subcellularLocation>
</comment>
<feature type="domain" description="EamA" evidence="6">
    <location>
        <begin position="146"/>
        <end position="280"/>
    </location>
</feature>
<sequence>MHILVLTILTLIAFASNSILNRVALAHADIDPVAFGVVRLCAGAVMLAGLVLLRDRRLALGGDGRAVGVLSLFVYIFGFSLAYQSLDAGLGALILFGLVQITMFAGALIGGERPSARRWAGAGVAFGGLVWLLWPGHAAAPSLWHASLMAVAGIAWGIYSLNGRRTSDALGSTAANFCISAGLALAGALVAVVFFDGIHLSSASPFGLSMAILAGAVTSGIGYSMWYTVLPHLRGSTAAITQLTVPVIAIAGGAVLLSETVTSRLIVAALLVLGGVLLAVTSRR</sequence>
<evidence type="ECO:0000256" key="5">
    <source>
        <dbReference type="SAM" id="Phobius"/>
    </source>
</evidence>
<evidence type="ECO:0000256" key="4">
    <source>
        <dbReference type="ARBA" id="ARBA00023136"/>
    </source>
</evidence>
<evidence type="ECO:0000256" key="3">
    <source>
        <dbReference type="ARBA" id="ARBA00022989"/>
    </source>
</evidence>
<keyword evidence="8" id="KW-1185">Reference proteome</keyword>
<dbReference type="Pfam" id="PF00892">
    <property type="entry name" value="EamA"/>
    <property type="match status" value="2"/>
</dbReference>
<feature type="transmembrane region" description="Helical" evidence="5">
    <location>
        <begin position="263"/>
        <end position="281"/>
    </location>
</feature>
<feature type="transmembrane region" description="Helical" evidence="5">
    <location>
        <begin position="65"/>
        <end position="83"/>
    </location>
</feature>
<accession>A0ABQ1K9H9</accession>
<dbReference type="PANTHER" id="PTHR32322">
    <property type="entry name" value="INNER MEMBRANE TRANSPORTER"/>
    <property type="match status" value="1"/>
</dbReference>
<comment type="caution">
    <text evidence="7">The sequence shown here is derived from an EMBL/GenBank/DDBJ whole genome shotgun (WGS) entry which is preliminary data.</text>
</comment>
<name>A0ABQ1K9H9_9RHOB</name>
<feature type="transmembrane region" description="Helical" evidence="5">
    <location>
        <begin position="174"/>
        <end position="194"/>
    </location>
</feature>
<reference evidence="8" key="1">
    <citation type="journal article" date="2019" name="Int. J. Syst. Evol. Microbiol.">
        <title>The Global Catalogue of Microorganisms (GCM) 10K type strain sequencing project: providing services to taxonomists for standard genome sequencing and annotation.</title>
        <authorList>
            <consortium name="The Broad Institute Genomics Platform"/>
            <consortium name="The Broad Institute Genome Sequencing Center for Infectious Disease"/>
            <person name="Wu L."/>
            <person name="Ma J."/>
        </authorList>
    </citation>
    <scope>NUCLEOTIDE SEQUENCE [LARGE SCALE GENOMIC DNA]</scope>
    <source>
        <strain evidence="8">CGMCC 1.12478</strain>
    </source>
</reference>
<evidence type="ECO:0000259" key="6">
    <source>
        <dbReference type="Pfam" id="PF00892"/>
    </source>
</evidence>
<evidence type="ECO:0000256" key="2">
    <source>
        <dbReference type="ARBA" id="ARBA00022692"/>
    </source>
</evidence>
<keyword evidence="2 5" id="KW-0812">Transmembrane</keyword>
<keyword evidence="3 5" id="KW-1133">Transmembrane helix</keyword>
<evidence type="ECO:0000313" key="8">
    <source>
        <dbReference type="Proteomes" id="UP000645462"/>
    </source>
</evidence>
<dbReference type="SUPFAM" id="SSF103481">
    <property type="entry name" value="Multidrug resistance efflux transporter EmrE"/>
    <property type="match status" value="2"/>
</dbReference>